<feature type="compositionally biased region" description="Basic and acidic residues" evidence="2">
    <location>
        <begin position="168"/>
        <end position="182"/>
    </location>
</feature>
<dbReference type="Proteomes" id="UP000685013">
    <property type="component" value="Chromosome 10"/>
</dbReference>
<sequence>MCCDFCTHTYPLGVRRSFHDSPIPSSSNYSPIPPFPHSLADLRNHDGYGCDELQETKASKSHREWKHDLLQTVGDDDDNPIVFGDLEPSTPKLTVSELGASPQISTELQQNGDNNNNPNSSALPLECPPTSAGLKFSDVTRKCRNMKRRGRSRNVGYVVLGGSWSSKHSSDDCSMNEKECEGTRNSANGYGDFSDHQTPTTSKEECGIDQPSTRQDRELNNDSQFTGEKGRHKSGIVQDQMRLKDDDTNAVSRWLEEVGFGKYAGVFEMHEVDEEALPLLTIEDLKEIGVFSVGSRRKLYNAIQQLREGGGEGEEGEE</sequence>
<feature type="domain" description="SAM" evidence="3">
    <location>
        <begin position="246"/>
        <end position="309"/>
    </location>
</feature>
<accession>A0AAV6MZA4</accession>
<evidence type="ECO:0000256" key="1">
    <source>
        <dbReference type="ARBA" id="ARBA00022737"/>
    </source>
</evidence>
<reference evidence="4 5" key="1">
    <citation type="journal article" date="2021" name="Hortic Res">
        <title>The domestication of Cucurbita argyrosperma as revealed by the genome of its wild relative.</title>
        <authorList>
            <person name="Barrera-Redondo J."/>
            <person name="Sanchez-de la Vega G."/>
            <person name="Aguirre-Liguori J.A."/>
            <person name="Castellanos-Morales G."/>
            <person name="Gutierrez-Guerrero Y.T."/>
            <person name="Aguirre-Dugua X."/>
            <person name="Aguirre-Planter E."/>
            <person name="Tenaillon M.I."/>
            <person name="Lira-Saade R."/>
            <person name="Eguiarte L.E."/>
        </authorList>
    </citation>
    <scope>NUCLEOTIDE SEQUENCE [LARGE SCALE GENOMIC DNA]</scope>
    <source>
        <strain evidence="4">JBR-2021</strain>
    </source>
</reference>
<gene>
    <name evidence="4" type="ORF">SDJN03_15010</name>
</gene>
<comment type="caution">
    <text evidence="4">The sequence shown here is derived from an EMBL/GenBank/DDBJ whole genome shotgun (WGS) entry which is preliminary data.</text>
</comment>
<dbReference type="PROSITE" id="PS50105">
    <property type="entry name" value="SAM_DOMAIN"/>
    <property type="match status" value="1"/>
</dbReference>
<dbReference type="PANTHER" id="PTHR10627:SF65">
    <property type="entry name" value="SAM DOMAIN-CONTAINING PROTEIN"/>
    <property type="match status" value="1"/>
</dbReference>
<organism evidence="4 5">
    <name type="scientific">Cucurbita argyrosperma subsp. sororia</name>
    <dbReference type="NCBI Taxonomy" id="37648"/>
    <lineage>
        <taxon>Eukaryota</taxon>
        <taxon>Viridiplantae</taxon>
        <taxon>Streptophyta</taxon>
        <taxon>Embryophyta</taxon>
        <taxon>Tracheophyta</taxon>
        <taxon>Spermatophyta</taxon>
        <taxon>Magnoliopsida</taxon>
        <taxon>eudicotyledons</taxon>
        <taxon>Gunneridae</taxon>
        <taxon>Pentapetalae</taxon>
        <taxon>rosids</taxon>
        <taxon>fabids</taxon>
        <taxon>Cucurbitales</taxon>
        <taxon>Cucurbitaceae</taxon>
        <taxon>Cucurbiteae</taxon>
        <taxon>Cucurbita</taxon>
    </lineage>
</organism>
<name>A0AAV6MZA4_9ROSI</name>
<feature type="non-terminal residue" evidence="4">
    <location>
        <position position="1"/>
    </location>
</feature>
<evidence type="ECO:0000256" key="2">
    <source>
        <dbReference type="SAM" id="MobiDB-lite"/>
    </source>
</evidence>
<feature type="region of interest" description="Disordered" evidence="2">
    <location>
        <begin position="168"/>
        <end position="234"/>
    </location>
</feature>
<dbReference type="InterPro" id="IPR001660">
    <property type="entry name" value="SAM"/>
</dbReference>
<dbReference type="CDD" id="cd09487">
    <property type="entry name" value="SAM_superfamily"/>
    <property type="match status" value="1"/>
</dbReference>
<dbReference type="EMBL" id="JAGKQH010000010">
    <property type="protein sequence ID" value="KAG6589587.1"/>
    <property type="molecule type" value="Genomic_DNA"/>
</dbReference>
<evidence type="ECO:0000259" key="3">
    <source>
        <dbReference type="PROSITE" id="PS50105"/>
    </source>
</evidence>
<keyword evidence="5" id="KW-1185">Reference proteome</keyword>
<dbReference type="AlphaFoldDB" id="A0AAV6MZA4"/>
<dbReference type="SMART" id="SM00454">
    <property type="entry name" value="SAM"/>
    <property type="match status" value="1"/>
</dbReference>
<dbReference type="Pfam" id="PF00536">
    <property type="entry name" value="SAM_1"/>
    <property type="match status" value="1"/>
</dbReference>
<dbReference type="PANTHER" id="PTHR10627">
    <property type="entry name" value="SCP160"/>
    <property type="match status" value="1"/>
</dbReference>
<proteinExistence type="predicted"/>
<keyword evidence="1" id="KW-0677">Repeat</keyword>
<evidence type="ECO:0000313" key="4">
    <source>
        <dbReference type="EMBL" id="KAG6589587.1"/>
    </source>
</evidence>
<evidence type="ECO:0000313" key="5">
    <source>
        <dbReference type="Proteomes" id="UP000685013"/>
    </source>
</evidence>
<protein>
    <recommendedName>
        <fullName evidence="3">SAM domain-containing protein</fullName>
    </recommendedName>
</protein>